<dbReference type="InterPro" id="IPR010585">
    <property type="entry name" value="DNA_repair_prot_XRCC4"/>
</dbReference>
<evidence type="ECO:0000259" key="9">
    <source>
        <dbReference type="Pfam" id="PF06632"/>
    </source>
</evidence>
<reference evidence="11" key="1">
    <citation type="journal article" date="2012" name="Nature">
        <title>The oyster genome reveals stress adaptation and complexity of shell formation.</title>
        <authorList>
            <person name="Zhang G."/>
            <person name="Fang X."/>
            <person name="Guo X."/>
            <person name="Li L."/>
            <person name="Luo R."/>
            <person name="Xu F."/>
            <person name="Yang P."/>
            <person name="Zhang L."/>
            <person name="Wang X."/>
            <person name="Qi H."/>
            <person name="Xiong Z."/>
            <person name="Que H."/>
            <person name="Xie Y."/>
            <person name="Holland P.W."/>
            <person name="Paps J."/>
            <person name="Zhu Y."/>
            <person name="Wu F."/>
            <person name="Chen Y."/>
            <person name="Wang J."/>
            <person name="Peng C."/>
            <person name="Meng J."/>
            <person name="Yang L."/>
            <person name="Liu J."/>
            <person name="Wen B."/>
            <person name="Zhang N."/>
            <person name="Huang Z."/>
            <person name="Zhu Q."/>
            <person name="Feng Y."/>
            <person name="Mount A."/>
            <person name="Hedgecock D."/>
            <person name="Xu Z."/>
            <person name="Liu Y."/>
            <person name="Domazet-Loso T."/>
            <person name="Du Y."/>
            <person name="Sun X."/>
            <person name="Zhang S."/>
            <person name="Liu B."/>
            <person name="Cheng P."/>
            <person name="Jiang X."/>
            <person name="Li J."/>
            <person name="Fan D."/>
            <person name="Wang W."/>
            <person name="Fu W."/>
            <person name="Wang T."/>
            <person name="Wang B."/>
            <person name="Zhang J."/>
            <person name="Peng Z."/>
            <person name="Li Y."/>
            <person name="Li N."/>
            <person name="Wang J."/>
            <person name="Chen M."/>
            <person name="He Y."/>
            <person name="Tan F."/>
            <person name="Song X."/>
            <person name="Zheng Q."/>
            <person name="Huang R."/>
            <person name="Yang H."/>
            <person name="Du X."/>
            <person name="Chen L."/>
            <person name="Yang M."/>
            <person name="Gaffney P.M."/>
            <person name="Wang S."/>
            <person name="Luo L."/>
            <person name="She Z."/>
            <person name="Ming Y."/>
            <person name="Huang W."/>
            <person name="Zhang S."/>
            <person name="Huang B."/>
            <person name="Zhang Y."/>
            <person name="Qu T."/>
            <person name="Ni P."/>
            <person name="Miao G."/>
            <person name="Wang J."/>
            <person name="Wang Q."/>
            <person name="Steinberg C.E."/>
            <person name="Wang H."/>
            <person name="Li N."/>
            <person name="Qian L."/>
            <person name="Zhang G."/>
            <person name="Li Y."/>
            <person name="Yang H."/>
            <person name="Liu X."/>
            <person name="Wang J."/>
            <person name="Yin Y."/>
            <person name="Wang J."/>
        </authorList>
    </citation>
    <scope>NUCLEOTIDE SEQUENCE [LARGE SCALE GENOMIC DNA]</scope>
    <source>
        <strain evidence="11">05x7-T-G4-1.051#20</strain>
    </source>
</reference>
<evidence type="ECO:0000256" key="7">
    <source>
        <dbReference type="SAM" id="Coils"/>
    </source>
</evidence>
<evidence type="ECO:0000256" key="4">
    <source>
        <dbReference type="ARBA" id="ARBA00023204"/>
    </source>
</evidence>
<comment type="subcellular location">
    <subcellularLocation>
        <location evidence="1">Nucleus</location>
    </subcellularLocation>
</comment>
<dbReference type="InterPro" id="IPR053962">
    <property type="entry name" value="XRCC4_CC"/>
</dbReference>
<proteinExistence type="inferred from homology"/>
<feature type="compositionally biased region" description="Polar residues" evidence="8">
    <location>
        <begin position="198"/>
        <end position="208"/>
    </location>
</feature>
<gene>
    <name evidence="11" type="ORF">CGI_10004515</name>
</gene>
<evidence type="ECO:0000256" key="6">
    <source>
        <dbReference type="ARBA" id="ARBA00025728"/>
    </source>
</evidence>
<evidence type="ECO:0000313" key="11">
    <source>
        <dbReference type="EMBL" id="EKC30529.1"/>
    </source>
</evidence>
<feature type="compositionally biased region" description="Polar residues" evidence="8">
    <location>
        <begin position="322"/>
        <end position="334"/>
    </location>
</feature>
<evidence type="ECO:0000256" key="5">
    <source>
        <dbReference type="ARBA" id="ARBA00023242"/>
    </source>
</evidence>
<dbReference type="InParanoid" id="K1QHC8"/>
<keyword evidence="7" id="KW-0175">Coiled coil</keyword>
<keyword evidence="5" id="KW-0539">Nucleus</keyword>
<dbReference type="InterPro" id="IPR038051">
    <property type="entry name" value="XRCC4-like_N_sf"/>
</dbReference>
<evidence type="ECO:0000256" key="8">
    <source>
        <dbReference type="SAM" id="MobiDB-lite"/>
    </source>
</evidence>
<feature type="domain" description="XRCC4 N-terminal" evidence="9">
    <location>
        <begin position="16"/>
        <end position="112"/>
    </location>
</feature>
<dbReference type="GO" id="GO:0005958">
    <property type="term" value="C:DNA-dependent protein kinase-DNA ligase 4 complex"/>
    <property type="evidence" value="ECO:0007669"/>
    <property type="project" value="TreeGrafter"/>
</dbReference>
<dbReference type="InterPro" id="IPR009089">
    <property type="entry name" value="XRCC4_N_sf"/>
</dbReference>
<keyword evidence="4" id="KW-0234">DNA repair</keyword>
<dbReference type="Gene3D" id="1.20.5.370">
    <property type="match status" value="2"/>
</dbReference>
<evidence type="ECO:0000256" key="3">
    <source>
        <dbReference type="ARBA" id="ARBA00023172"/>
    </source>
</evidence>
<keyword evidence="2" id="KW-0227">DNA damage</keyword>
<dbReference type="HOGENOM" id="CLU_503671_0_0_1"/>
<evidence type="ECO:0000256" key="1">
    <source>
        <dbReference type="ARBA" id="ARBA00004123"/>
    </source>
</evidence>
<evidence type="ECO:0000259" key="10">
    <source>
        <dbReference type="Pfam" id="PF21924"/>
    </source>
</evidence>
<dbReference type="Gene3D" id="2.170.210.10">
    <property type="entry name" value="DNA double-strand break repair and VJ recombination XRCC4, N-terminal"/>
    <property type="match status" value="2"/>
</dbReference>
<evidence type="ECO:0000256" key="2">
    <source>
        <dbReference type="ARBA" id="ARBA00022763"/>
    </source>
</evidence>
<dbReference type="GO" id="GO:0003677">
    <property type="term" value="F:DNA binding"/>
    <property type="evidence" value="ECO:0007669"/>
    <property type="project" value="InterPro"/>
</dbReference>
<feature type="compositionally biased region" description="Low complexity" evidence="8">
    <location>
        <begin position="297"/>
        <end position="307"/>
    </location>
</feature>
<dbReference type="InterPro" id="IPR053961">
    <property type="entry name" value="XRCC4_N"/>
</dbReference>
<dbReference type="GO" id="GO:0010165">
    <property type="term" value="P:response to X-ray"/>
    <property type="evidence" value="ECO:0007669"/>
    <property type="project" value="TreeGrafter"/>
</dbReference>
<feature type="coiled-coil region" evidence="7">
    <location>
        <begin position="469"/>
        <end position="510"/>
    </location>
</feature>
<feature type="region of interest" description="Disordered" evidence="8">
    <location>
        <begin position="198"/>
        <end position="337"/>
    </location>
</feature>
<dbReference type="GO" id="GO:0032807">
    <property type="term" value="C:DNA ligase IV complex"/>
    <property type="evidence" value="ECO:0007669"/>
    <property type="project" value="TreeGrafter"/>
</dbReference>
<dbReference type="CDD" id="cd22283">
    <property type="entry name" value="HD_XRCC4_N"/>
    <property type="match status" value="2"/>
</dbReference>
<dbReference type="PANTHER" id="PTHR28559:SF1">
    <property type="entry name" value="DNA REPAIR PROTEIN XRCC4"/>
    <property type="match status" value="1"/>
</dbReference>
<feature type="domain" description="XRCC4 coiled-coil" evidence="10">
    <location>
        <begin position="117"/>
        <end position="193"/>
    </location>
</feature>
<keyword evidence="3" id="KW-0233">DNA recombination</keyword>
<dbReference type="GO" id="GO:0006303">
    <property type="term" value="P:double-strand break repair via nonhomologous end joining"/>
    <property type="evidence" value="ECO:0007669"/>
    <property type="project" value="TreeGrafter"/>
</dbReference>
<dbReference type="GO" id="GO:0006310">
    <property type="term" value="P:DNA recombination"/>
    <property type="evidence" value="ECO:0007669"/>
    <property type="project" value="UniProtKB-KW"/>
</dbReference>
<feature type="coiled-coil region" evidence="7">
    <location>
        <begin position="133"/>
        <end position="174"/>
    </location>
</feature>
<dbReference type="AlphaFoldDB" id="K1QHC8"/>
<dbReference type="PANTHER" id="PTHR28559">
    <property type="entry name" value="DNA REPAIR PROTEIN XRCC4"/>
    <property type="match status" value="1"/>
</dbReference>
<dbReference type="Pfam" id="PF06632">
    <property type="entry name" value="XRCC4"/>
    <property type="match status" value="2"/>
</dbReference>
<dbReference type="InterPro" id="IPR014751">
    <property type="entry name" value="XRCC4-like_C"/>
</dbReference>
<feature type="domain" description="XRCC4 coiled-coil" evidence="10">
    <location>
        <begin position="454"/>
        <end position="525"/>
    </location>
</feature>
<feature type="domain" description="XRCC4 N-terminal" evidence="9">
    <location>
        <begin position="364"/>
        <end position="449"/>
    </location>
</feature>
<dbReference type="Pfam" id="PF21924">
    <property type="entry name" value="XRCC4_CC"/>
    <property type="match status" value="2"/>
</dbReference>
<accession>K1QHC8</accession>
<name>K1QHC8_MAGGI</name>
<protein>
    <submittedName>
        <fullName evidence="11">DNA repair protein XRCC4</fullName>
    </submittedName>
</protein>
<feature type="compositionally biased region" description="Polar residues" evidence="8">
    <location>
        <begin position="272"/>
        <end position="281"/>
    </location>
</feature>
<dbReference type="SUPFAM" id="SSF58022">
    <property type="entry name" value="XRCC4, C-terminal oligomerization domain"/>
    <property type="match status" value="2"/>
</dbReference>
<sequence length="541" mass="61538">MTTWFNRIQLSTGGTAYLLVNYKNEDTDEFLLSISDGSKVWKGKFDEDDIENMRKTLKLDYESLLKKTKDALTCEYSSGLSYEYKLNSQRTEFQWHYAPDEDITYMLGSCAVEPARDPSKSMCEILDHCIDRNQEMKERLSAVQTDYDRISQERANALKRLEKCVVAKEELEKELYSKFVDVLNSKKEKIRQLKSNYANGDSLAGTSHTEQEPVKTGVKRAKKRSAPGNDGESDQEKSDADTTDEEASTPRKSKKAMTKSPQKDDSVVLDTSDGSLGTSLVSRPRRNAEPNKRKTPSKPVLPKVPSSEQKSERPVRMKRGGTASSTASNRSSDNIDPDDLIDNFEVGDMTTFCNRVQLSTGGTAYLLVNYKNEDSNEFLLSLFDGNNVWKGKFDEDDIENIKKTKDALTCEYSPDLSYEYKLNSQRTEFQWHYAPDEDISYMLGSCALKPAGDPFKSLCEILDYCIDRNKEMKERLSAFQTDYDRISQEKTNLLKKLEKCAVAKEELEKELCTKCIDVLNSNKEKNGQINTVVYILQEQGN</sequence>
<comment type="similarity">
    <text evidence="6">Belongs to the XRCC4-XLF family. XRCC4 subfamily.</text>
</comment>
<organism evidence="11">
    <name type="scientific">Magallana gigas</name>
    <name type="common">Pacific oyster</name>
    <name type="synonym">Crassostrea gigas</name>
    <dbReference type="NCBI Taxonomy" id="29159"/>
    <lineage>
        <taxon>Eukaryota</taxon>
        <taxon>Metazoa</taxon>
        <taxon>Spiralia</taxon>
        <taxon>Lophotrochozoa</taxon>
        <taxon>Mollusca</taxon>
        <taxon>Bivalvia</taxon>
        <taxon>Autobranchia</taxon>
        <taxon>Pteriomorphia</taxon>
        <taxon>Ostreida</taxon>
        <taxon>Ostreoidea</taxon>
        <taxon>Ostreidae</taxon>
        <taxon>Magallana</taxon>
    </lineage>
</organism>
<dbReference type="SUPFAM" id="SSF50809">
    <property type="entry name" value="XRCC4, N-terminal domain"/>
    <property type="match status" value="2"/>
</dbReference>
<dbReference type="EMBL" id="JH815947">
    <property type="protein sequence ID" value="EKC30529.1"/>
    <property type="molecule type" value="Genomic_DNA"/>
</dbReference>